<gene>
    <name evidence="2" type="ORF">LVIROSA_LOCUS5153</name>
</gene>
<feature type="region of interest" description="Disordered" evidence="1">
    <location>
        <begin position="101"/>
        <end position="122"/>
    </location>
</feature>
<evidence type="ECO:0000313" key="2">
    <source>
        <dbReference type="EMBL" id="CAH1417475.1"/>
    </source>
</evidence>
<sequence length="171" mass="19083">MGLTFNVTRLSHKPKPQNSRNRFSLSHTQLTNGCDIFVLSCNPEGFLSDSSDHLEASVITALVASNYSVLPFISCHLLSLLLSFLKSSLFHKDKDHRLCSSHLKPNRLSPPPPYTSSLPPPPPYTPKLATTTLLEQFAVNYRRTPVLPSPCGLHLRRLSHSHSHPKPKENL</sequence>
<dbReference type="EMBL" id="CAKMRJ010000070">
    <property type="protein sequence ID" value="CAH1417475.1"/>
    <property type="molecule type" value="Genomic_DNA"/>
</dbReference>
<comment type="caution">
    <text evidence="2">The sequence shown here is derived from an EMBL/GenBank/DDBJ whole genome shotgun (WGS) entry which is preliminary data.</text>
</comment>
<feature type="compositionally biased region" description="Pro residues" evidence="1">
    <location>
        <begin position="108"/>
        <end position="122"/>
    </location>
</feature>
<evidence type="ECO:0000313" key="3">
    <source>
        <dbReference type="Proteomes" id="UP001157418"/>
    </source>
</evidence>
<organism evidence="2 3">
    <name type="scientific">Lactuca virosa</name>
    <dbReference type="NCBI Taxonomy" id="75947"/>
    <lineage>
        <taxon>Eukaryota</taxon>
        <taxon>Viridiplantae</taxon>
        <taxon>Streptophyta</taxon>
        <taxon>Embryophyta</taxon>
        <taxon>Tracheophyta</taxon>
        <taxon>Spermatophyta</taxon>
        <taxon>Magnoliopsida</taxon>
        <taxon>eudicotyledons</taxon>
        <taxon>Gunneridae</taxon>
        <taxon>Pentapetalae</taxon>
        <taxon>asterids</taxon>
        <taxon>campanulids</taxon>
        <taxon>Asterales</taxon>
        <taxon>Asteraceae</taxon>
        <taxon>Cichorioideae</taxon>
        <taxon>Cichorieae</taxon>
        <taxon>Lactucinae</taxon>
        <taxon>Lactuca</taxon>
    </lineage>
</organism>
<dbReference type="AlphaFoldDB" id="A0AAU9LSH7"/>
<name>A0AAU9LSH7_9ASTR</name>
<evidence type="ECO:0000256" key="1">
    <source>
        <dbReference type="SAM" id="MobiDB-lite"/>
    </source>
</evidence>
<proteinExistence type="predicted"/>
<accession>A0AAU9LSH7</accession>
<protein>
    <submittedName>
        <fullName evidence="2">Uncharacterized protein</fullName>
    </submittedName>
</protein>
<reference evidence="2 3" key="1">
    <citation type="submission" date="2022-01" db="EMBL/GenBank/DDBJ databases">
        <authorList>
            <person name="Xiong W."/>
            <person name="Schranz E."/>
        </authorList>
    </citation>
    <scope>NUCLEOTIDE SEQUENCE [LARGE SCALE GENOMIC DNA]</scope>
</reference>
<dbReference type="Proteomes" id="UP001157418">
    <property type="component" value="Unassembled WGS sequence"/>
</dbReference>
<feature type="region of interest" description="Disordered" evidence="1">
    <location>
        <begin position="1"/>
        <end position="21"/>
    </location>
</feature>
<keyword evidence="3" id="KW-1185">Reference proteome</keyword>